<dbReference type="RefSeq" id="WP_150571358.1">
    <property type="nucleotide sequence ID" value="NZ_CABVHF010000023.1"/>
</dbReference>
<dbReference type="OrthoDB" id="7023363at2"/>
<accession>A0A5E6W6A1</accession>
<protein>
    <submittedName>
        <fullName evidence="1">Uncharacterized protein</fullName>
    </submittedName>
</protein>
<evidence type="ECO:0000313" key="1">
    <source>
        <dbReference type="EMBL" id="VVN24169.1"/>
    </source>
</evidence>
<dbReference type="AlphaFoldDB" id="A0A5E6W6A1"/>
<sequence length="227" mass="25147">MQIQNHALVLVAGTVLLTDPQISPSQRQAAIDSTLYAQLVANKRAGSRFTEPTTWDRAYRAVYAELGWLVTSQAHDEQIVPGVAGLAISPALQAWFGQAGIDGGQVLRSVFESLREHPYGLRQLQGFIRSDTADGHLTKLEIGLMEADMRLHLCSLSWQSTAAVEAAEQPSLSEIATLPAEVQLRCLSLLCDAQSFETKRSQLRMLVDKKQHEHAYVLELPTQNRRM</sequence>
<evidence type="ECO:0000313" key="2">
    <source>
        <dbReference type="Proteomes" id="UP000399692"/>
    </source>
</evidence>
<gene>
    <name evidence="1" type="ORF">PS631_04544</name>
</gene>
<organism evidence="1 2">
    <name type="scientific">Pseudomonas fluorescens</name>
    <dbReference type="NCBI Taxonomy" id="294"/>
    <lineage>
        <taxon>Bacteria</taxon>
        <taxon>Pseudomonadati</taxon>
        <taxon>Pseudomonadota</taxon>
        <taxon>Gammaproteobacteria</taxon>
        <taxon>Pseudomonadales</taxon>
        <taxon>Pseudomonadaceae</taxon>
        <taxon>Pseudomonas</taxon>
    </lineage>
</organism>
<reference evidence="1 2" key="1">
    <citation type="submission" date="2019-09" db="EMBL/GenBank/DDBJ databases">
        <authorList>
            <person name="Chandra G."/>
            <person name="Truman W A."/>
        </authorList>
    </citation>
    <scope>NUCLEOTIDE SEQUENCE [LARGE SCALE GENOMIC DNA]</scope>
    <source>
        <strain evidence="1">PS631</strain>
    </source>
</reference>
<dbReference type="Proteomes" id="UP000399692">
    <property type="component" value="Unassembled WGS sequence"/>
</dbReference>
<name>A0A5E6W6A1_PSEFL</name>
<dbReference type="EMBL" id="CABVHF010000023">
    <property type="protein sequence ID" value="VVN24169.1"/>
    <property type="molecule type" value="Genomic_DNA"/>
</dbReference>
<proteinExistence type="predicted"/>